<dbReference type="InterPro" id="IPR041519">
    <property type="entry name" value="HEPN_RiboL-PSP"/>
</dbReference>
<gene>
    <name evidence="2" type="ORF">V9385_20110</name>
</gene>
<evidence type="ECO:0000313" key="3">
    <source>
        <dbReference type="Proteomes" id="UP001375228"/>
    </source>
</evidence>
<protein>
    <submittedName>
        <fullName evidence="2">MAE_28990/MAE_18760 family HEPN-like nuclease</fullName>
    </submittedName>
</protein>
<dbReference type="EMBL" id="CP146691">
    <property type="protein sequence ID" value="WWY19910.1"/>
    <property type="molecule type" value="Genomic_DNA"/>
</dbReference>
<keyword evidence="3" id="KW-1185">Reference proteome</keyword>
<dbReference type="RefSeq" id="WP_144189070.1">
    <property type="nucleotide sequence ID" value="NZ_CP146690.1"/>
</dbReference>
<evidence type="ECO:0000313" key="2">
    <source>
        <dbReference type="EMBL" id="WWY19910.1"/>
    </source>
</evidence>
<reference evidence="2 3" key="1">
    <citation type="submission" date="2024-03" db="EMBL/GenBank/DDBJ databases">
        <title>Pseudomonas juntendi.</title>
        <authorList>
            <person name="Liu Y."/>
        </authorList>
    </citation>
    <scope>NUCLEOTIDE SEQUENCE [LARGE SCALE GENOMIC DNA]</scope>
    <source>
        <strain evidence="2 3">L4046hy</strain>
    </source>
</reference>
<sequence length="232" mass="26637">MRKLEVEDIASQLEIESAWRRAEYTQIKNALYNNSDSEEHKESFNKSLLLLLYSNYEGFCKSAFAIYIDGINSLNLKRKHVTSPIRASSLQSVFDAYDQLDRKGKIFKQILPDDTALHRLCRRAEFIDSLTDFNEAVVRLDPDKITDAESNLRPHVLKKILYKSGLNIDSINAYESLLSRVVNVRNAIAHGAQRRGITLIDYEAYESAIHQTEDCVRNIIINAVNISEYLQH</sequence>
<feature type="domain" description="RiboL-PSP-HEPN" evidence="1">
    <location>
        <begin position="16"/>
        <end position="218"/>
    </location>
</feature>
<organism evidence="2 3">
    <name type="scientific">Pseudomonas juntendi</name>
    <dbReference type="NCBI Taxonomy" id="2666183"/>
    <lineage>
        <taxon>Bacteria</taxon>
        <taxon>Pseudomonadati</taxon>
        <taxon>Pseudomonadota</taxon>
        <taxon>Gammaproteobacteria</taxon>
        <taxon>Pseudomonadales</taxon>
        <taxon>Pseudomonadaceae</taxon>
        <taxon>Pseudomonas</taxon>
    </lineage>
</organism>
<evidence type="ECO:0000259" key="1">
    <source>
        <dbReference type="Pfam" id="PF18735"/>
    </source>
</evidence>
<accession>A0ABZ2J9Y1</accession>
<dbReference type="Pfam" id="PF18735">
    <property type="entry name" value="HEPN_RiboL-PSP"/>
    <property type="match status" value="1"/>
</dbReference>
<name>A0ABZ2J9Y1_9PSED</name>
<dbReference type="Proteomes" id="UP001375228">
    <property type="component" value="Chromosome"/>
</dbReference>
<proteinExistence type="predicted"/>